<evidence type="ECO:0000256" key="1">
    <source>
        <dbReference type="SAM" id="Phobius"/>
    </source>
</evidence>
<gene>
    <name evidence="2" type="ORF">WAK64_20225</name>
</gene>
<feature type="transmembrane region" description="Helical" evidence="1">
    <location>
        <begin position="21"/>
        <end position="51"/>
    </location>
</feature>
<protein>
    <recommendedName>
        <fullName evidence="4">YqzM family protein</fullName>
    </recommendedName>
</protein>
<dbReference type="Proteomes" id="UP001312865">
    <property type="component" value="Unassembled WGS sequence"/>
</dbReference>
<evidence type="ECO:0000313" key="3">
    <source>
        <dbReference type="Proteomes" id="UP001312865"/>
    </source>
</evidence>
<proteinExistence type="predicted"/>
<dbReference type="RefSeq" id="WP_336588812.1">
    <property type="nucleotide sequence ID" value="NZ_JBBAXC010000024.1"/>
</dbReference>
<keyword evidence="1" id="KW-0472">Membrane</keyword>
<name>A0ABU8HIZ3_9BACI</name>
<sequence>MRSLKHHRSVVKGYRRAQQRQALLDGFIDFLFMIFGISLITGTLIFLLTYWSY</sequence>
<keyword evidence="3" id="KW-1185">Reference proteome</keyword>
<evidence type="ECO:0008006" key="4">
    <source>
        <dbReference type="Google" id="ProtNLM"/>
    </source>
</evidence>
<evidence type="ECO:0000313" key="2">
    <source>
        <dbReference type="EMBL" id="MEI5909369.1"/>
    </source>
</evidence>
<dbReference type="EMBL" id="JBBAXC010000024">
    <property type="protein sequence ID" value="MEI5909369.1"/>
    <property type="molecule type" value="Genomic_DNA"/>
</dbReference>
<keyword evidence="1" id="KW-1133">Transmembrane helix</keyword>
<comment type="caution">
    <text evidence="2">The sequence shown here is derived from an EMBL/GenBank/DDBJ whole genome shotgun (WGS) entry which is preliminary data.</text>
</comment>
<reference evidence="2 3" key="1">
    <citation type="journal article" date="2018" name="J. Microbiol.">
        <title>Bacillus spongiae sp. nov., isolated from sponge of Jeju Island.</title>
        <authorList>
            <person name="Lee G.E."/>
            <person name="Im W.T."/>
            <person name="Park J.S."/>
        </authorList>
    </citation>
    <scope>NUCLEOTIDE SEQUENCE [LARGE SCALE GENOMIC DNA]</scope>
    <source>
        <strain evidence="2 3">135PIL107-10</strain>
    </source>
</reference>
<organism evidence="2 3">
    <name type="scientific">Bacillus spongiae</name>
    <dbReference type="NCBI Taxonomy" id="2683610"/>
    <lineage>
        <taxon>Bacteria</taxon>
        <taxon>Bacillati</taxon>
        <taxon>Bacillota</taxon>
        <taxon>Bacilli</taxon>
        <taxon>Bacillales</taxon>
        <taxon>Bacillaceae</taxon>
        <taxon>Bacillus</taxon>
    </lineage>
</organism>
<accession>A0ABU8HIZ3</accession>
<keyword evidence="1" id="KW-0812">Transmembrane</keyword>